<proteinExistence type="predicted"/>
<dbReference type="EMBL" id="JANBVB010000119">
    <property type="protein sequence ID" value="KAJ2897429.1"/>
    <property type="molecule type" value="Genomic_DNA"/>
</dbReference>
<feature type="non-terminal residue" evidence="1">
    <location>
        <position position="1"/>
    </location>
</feature>
<reference evidence="1" key="1">
    <citation type="submission" date="2022-07" db="EMBL/GenBank/DDBJ databases">
        <title>Phylogenomic reconstructions and comparative analyses of Kickxellomycotina fungi.</title>
        <authorList>
            <person name="Reynolds N.K."/>
            <person name="Stajich J.E."/>
            <person name="Barry K."/>
            <person name="Grigoriev I.V."/>
            <person name="Crous P."/>
            <person name="Smith M.E."/>
        </authorList>
    </citation>
    <scope>NUCLEOTIDE SEQUENCE</scope>
    <source>
        <strain evidence="1">CBS 190363</strain>
    </source>
</reference>
<gene>
    <name evidence="1" type="ORF">IWW38_001722</name>
</gene>
<evidence type="ECO:0000313" key="2">
    <source>
        <dbReference type="Proteomes" id="UP001139981"/>
    </source>
</evidence>
<evidence type="ECO:0000313" key="1">
    <source>
        <dbReference type="EMBL" id="KAJ2897429.1"/>
    </source>
</evidence>
<accession>A0ACC1M549</accession>
<comment type="caution">
    <text evidence="1">The sequence shown here is derived from an EMBL/GenBank/DDBJ whole genome shotgun (WGS) entry which is preliminary data.</text>
</comment>
<keyword evidence="2" id="KW-1185">Reference proteome</keyword>
<sequence>AILSKVVARAHRNRKDQDRVGVGAKVCGAICSVLGAVTGLVTSGVRLLCYSSGNASRLDESKYQSLNLLDDIRNGLGLFDKNYMGNGLIPHNSLLPLDVLETPVDARSLAMTVDLVRPIYENADAALVASFVDLLSSNPKCFTRPMVYLSMHPESLVVTSEMEFKLYASDFGNGSPEWVCTIPSFVANFVGLLPSPSSSTDIIS</sequence>
<name>A0ACC1M549_9FUNG</name>
<organism evidence="1 2">
    <name type="scientific">Coemansia aciculifera</name>
    <dbReference type="NCBI Taxonomy" id="417176"/>
    <lineage>
        <taxon>Eukaryota</taxon>
        <taxon>Fungi</taxon>
        <taxon>Fungi incertae sedis</taxon>
        <taxon>Zoopagomycota</taxon>
        <taxon>Kickxellomycotina</taxon>
        <taxon>Kickxellomycetes</taxon>
        <taxon>Kickxellales</taxon>
        <taxon>Kickxellaceae</taxon>
        <taxon>Coemansia</taxon>
    </lineage>
</organism>
<dbReference type="Proteomes" id="UP001139981">
    <property type="component" value="Unassembled WGS sequence"/>
</dbReference>
<protein>
    <submittedName>
        <fullName evidence="1">Uncharacterized protein</fullName>
    </submittedName>
</protein>